<evidence type="ECO:0000256" key="1">
    <source>
        <dbReference type="SAM" id="MobiDB-lite"/>
    </source>
</evidence>
<feature type="compositionally biased region" description="Acidic residues" evidence="1">
    <location>
        <begin position="463"/>
        <end position="477"/>
    </location>
</feature>
<feature type="compositionally biased region" description="Polar residues" evidence="1">
    <location>
        <begin position="711"/>
        <end position="731"/>
    </location>
</feature>
<feature type="compositionally biased region" description="Low complexity" evidence="1">
    <location>
        <begin position="593"/>
        <end position="605"/>
    </location>
</feature>
<dbReference type="STRING" id="946122.A0A0C2XBQ8"/>
<gene>
    <name evidence="3" type="ORF">M378DRAFT_411273</name>
</gene>
<dbReference type="GO" id="GO:0032012">
    <property type="term" value="P:regulation of ARF protein signal transduction"/>
    <property type="evidence" value="ECO:0007669"/>
    <property type="project" value="InterPro"/>
</dbReference>
<feature type="compositionally biased region" description="Polar residues" evidence="1">
    <location>
        <begin position="756"/>
        <end position="766"/>
    </location>
</feature>
<evidence type="ECO:0000313" key="4">
    <source>
        <dbReference type="Proteomes" id="UP000054549"/>
    </source>
</evidence>
<dbReference type="OrthoDB" id="430364at2759"/>
<dbReference type="Gene3D" id="1.10.220.20">
    <property type="match status" value="1"/>
</dbReference>
<feature type="compositionally biased region" description="Basic and acidic residues" evidence="1">
    <location>
        <begin position="840"/>
        <end position="856"/>
    </location>
</feature>
<feature type="compositionally biased region" description="Low complexity" evidence="1">
    <location>
        <begin position="635"/>
        <end position="650"/>
    </location>
</feature>
<dbReference type="GO" id="GO:0005085">
    <property type="term" value="F:guanyl-nucleotide exchange factor activity"/>
    <property type="evidence" value="ECO:0007669"/>
    <property type="project" value="InterPro"/>
</dbReference>
<feature type="compositionally biased region" description="Polar residues" evidence="1">
    <location>
        <begin position="879"/>
        <end position="901"/>
    </location>
</feature>
<dbReference type="InterPro" id="IPR035999">
    <property type="entry name" value="Sec7_dom_sf"/>
</dbReference>
<dbReference type="Pfam" id="PF01369">
    <property type="entry name" value="Sec7"/>
    <property type="match status" value="1"/>
</dbReference>
<feature type="region of interest" description="Disordered" evidence="1">
    <location>
        <begin position="253"/>
        <end position="668"/>
    </location>
</feature>
<feature type="compositionally biased region" description="Polar residues" evidence="1">
    <location>
        <begin position="479"/>
        <end position="499"/>
    </location>
</feature>
<feature type="compositionally biased region" description="Acidic residues" evidence="1">
    <location>
        <begin position="71"/>
        <end position="81"/>
    </location>
</feature>
<feature type="compositionally biased region" description="Basic residues" evidence="1">
    <location>
        <begin position="94"/>
        <end position="107"/>
    </location>
</feature>
<proteinExistence type="predicted"/>
<feature type="compositionally biased region" description="Polar residues" evidence="1">
    <location>
        <begin position="218"/>
        <end position="230"/>
    </location>
</feature>
<feature type="compositionally biased region" description="Polar residues" evidence="1">
    <location>
        <begin position="118"/>
        <end position="143"/>
    </location>
</feature>
<feature type="region of interest" description="Disordered" evidence="1">
    <location>
        <begin position="1"/>
        <end position="145"/>
    </location>
</feature>
<dbReference type="InterPro" id="IPR023394">
    <property type="entry name" value="Sec7_C_sf"/>
</dbReference>
<dbReference type="SUPFAM" id="SSF48425">
    <property type="entry name" value="Sec7 domain"/>
    <property type="match status" value="1"/>
</dbReference>
<dbReference type="InParanoid" id="A0A0C2XBQ8"/>
<feature type="compositionally biased region" description="Low complexity" evidence="1">
    <location>
        <begin position="785"/>
        <end position="803"/>
    </location>
</feature>
<feature type="compositionally biased region" description="Low complexity" evidence="1">
    <location>
        <begin position="290"/>
        <end position="305"/>
    </location>
</feature>
<dbReference type="SUPFAM" id="SSF50729">
    <property type="entry name" value="PH domain-like"/>
    <property type="match status" value="1"/>
</dbReference>
<feature type="domain" description="SEC7" evidence="2">
    <location>
        <begin position="1050"/>
        <end position="1231"/>
    </location>
</feature>
<dbReference type="EMBL" id="KN818237">
    <property type="protein sequence ID" value="KIL66278.1"/>
    <property type="molecule type" value="Genomic_DNA"/>
</dbReference>
<reference evidence="3 4" key="1">
    <citation type="submission" date="2014-04" db="EMBL/GenBank/DDBJ databases">
        <title>Evolutionary Origins and Diversification of the Mycorrhizal Mutualists.</title>
        <authorList>
            <consortium name="DOE Joint Genome Institute"/>
            <consortium name="Mycorrhizal Genomics Consortium"/>
            <person name="Kohler A."/>
            <person name="Kuo A."/>
            <person name="Nagy L.G."/>
            <person name="Floudas D."/>
            <person name="Copeland A."/>
            <person name="Barry K.W."/>
            <person name="Cichocki N."/>
            <person name="Veneault-Fourrey C."/>
            <person name="LaButti K."/>
            <person name="Lindquist E.A."/>
            <person name="Lipzen A."/>
            <person name="Lundell T."/>
            <person name="Morin E."/>
            <person name="Murat C."/>
            <person name="Riley R."/>
            <person name="Ohm R."/>
            <person name="Sun H."/>
            <person name="Tunlid A."/>
            <person name="Henrissat B."/>
            <person name="Grigoriev I.V."/>
            <person name="Hibbett D.S."/>
            <person name="Martin F."/>
        </authorList>
    </citation>
    <scope>NUCLEOTIDE SEQUENCE [LARGE SCALE GENOMIC DNA]</scope>
    <source>
        <strain evidence="3 4">Koide BX008</strain>
    </source>
</reference>
<feature type="compositionally biased region" description="Low complexity" evidence="1">
    <location>
        <begin position="908"/>
        <end position="917"/>
    </location>
</feature>
<dbReference type="InterPro" id="IPR000904">
    <property type="entry name" value="Sec7_dom"/>
</dbReference>
<sequence length="1545" mass="170199">METIPQPSPSEQRMQAVARLKRAASLPRMKDGRRPPMHPEAVSEGEKAPTDEEKNEGSPSPPNVVPPNVDAEAEEQEEEQLEREPTAASPSPQTRHKRRSRSRSRSRGSKDFKGKVRPSQSPTPVSMAADTSQDESPVPQQSIPLPLVFSPVPHLAAFQNSQLLTPTVPEPYMFYPGTPGLPSLDAIQRGLFRSNSTAGTPAPRAALQRQAGEAGETPATNRLGRNNTVSGGDRFAARQNLFTAINSRIAEAENGKDEIPRPTSAQKRKRRRSRRGSTTVNAAIEDSGALSTTSTTPLPQTPLLPANNTVEIRSRSATPGAQEGIQQSIPVQDEEAQIEEPRRRSLVIEEEEDDDPTRYPDFPITPLRNATPNRAPHSSDPPLNAALSSEVPIILSHRAPSRTEPFPSSPFTTPLKEPDYDGDITFQADTEQTRTYSEVHNERDREMSWIPDAGYRIPVHHEDDDDEGDDEVPDEDAASTRSSNHFPSQETYENTSPRHSNGIIIETESYPESPPSQARTSPLPPQITLDTNPSNDSPPATSDLNDSSNHLQISVPESEYSAPNGDLAKQGNEEPSSPSTWEKMVNSLIRTASNSGRRSRSNSIINKRDQPDTTADRESGTSLSKADSNPPVHQALMLSPSASASISSLAPYTPTRGAPSPMPSATPADMHRYQDAKLFPFPGIHILEQRRNKERGNPLTSASVPDVANLRYSSNDDGGSQSFAASPSRTPEITRERKLSHQASESRIVEYLNITKPATNSSSSKLPMSLPAVRQWLTKNKNGKKNASVSSSPSESKSPGKKALLADFLRRRESELGTDWEDISTPTSTSGDTLLGRRPSKSDRTKGDHTDIERTPKAKKVAPPLEFGSDLEPFPPLQTPTNSSVIDPHSSATPDPVSSLSDYPAPTSESSSRTSSNSFLVGAHGAQVLQRLEECIAQNPRVSFLSAVDDPPRKLILSSPVLQVVNSNTVKDRLLFLFTDVLIIAKPVNQPVSQDQDPLRSVSIDKRCVVKNVVMLRDLRLGPDRGEFQPKVSNNLMPRSSLVKTFVVQFAKDPDQAVATLFAKSGVRDDPIALGQLLFRAVDLDRTKLGEYLSKRSTKPALKAYLDSFGYVGLRVDQALRVFLLSVHIPAKPISGHSPLDYLLDQFSSRWYEANATFVAYDRDLAIRLVRALVQLNDLLHGGVAQEPGPNTFVKQDIPSQLFADAFRKADPRYFVSDDHLEDLYHSIRLERLSQARCSSTISSADQIITIKRPLPTRLTYKVQSDPIILRISQPDPQLIIQLYGQDLVFDPPVLTFSKSSEVSFRVMGTSLGQKTMVMCRSGLNALKYSGLPLSCPLAVERAFMKNTFQIAFANHLGVKRRYMFSVDDLILRQQWMISLKMHVESAVGTGMTPPASLPNTANALDFFKASQRMSYRVLQETLTGVKVTPTHRFKEKVNGLPYAGPNGRNVFEYHEDNGQSASVTRSKSRSKYYHKYGAGKNELDLKGGQPQEPDRCIEEEGHDEFVHHEGPTWTTRELEIQCQQNSVLASVLALLLFTGQETSQ</sequence>
<feature type="compositionally biased region" description="Polar residues" evidence="1">
    <location>
        <begin position="306"/>
        <end position="330"/>
    </location>
</feature>
<feature type="compositionally biased region" description="Basic and acidic residues" evidence="1">
    <location>
        <begin position="44"/>
        <end position="56"/>
    </location>
</feature>
<accession>A0A0C2XBQ8</accession>
<feature type="compositionally biased region" description="Polar residues" evidence="1">
    <location>
        <begin position="427"/>
        <end position="436"/>
    </location>
</feature>
<organism evidence="3 4">
    <name type="scientific">Amanita muscaria (strain Koide BX008)</name>
    <dbReference type="NCBI Taxonomy" id="946122"/>
    <lineage>
        <taxon>Eukaryota</taxon>
        <taxon>Fungi</taxon>
        <taxon>Dikarya</taxon>
        <taxon>Basidiomycota</taxon>
        <taxon>Agaricomycotina</taxon>
        <taxon>Agaricomycetes</taxon>
        <taxon>Agaricomycetidae</taxon>
        <taxon>Agaricales</taxon>
        <taxon>Pluteineae</taxon>
        <taxon>Amanitaceae</taxon>
        <taxon>Amanita</taxon>
    </lineage>
</organism>
<keyword evidence="4" id="KW-1185">Reference proteome</keyword>
<name>A0A0C2XBQ8_AMAMK</name>
<evidence type="ECO:0000259" key="2">
    <source>
        <dbReference type="PROSITE" id="PS50190"/>
    </source>
</evidence>
<feature type="region of interest" description="Disordered" evidence="1">
    <location>
        <begin position="195"/>
        <end position="232"/>
    </location>
</feature>
<protein>
    <recommendedName>
        <fullName evidence="2">SEC7 domain-containing protein</fullName>
    </recommendedName>
</protein>
<feature type="region of interest" description="Disordered" evidence="1">
    <location>
        <begin position="689"/>
        <end position="917"/>
    </location>
</feature>
<dbReference type="Gene3D" id="1.10.1000.11">
    <property type="entry name" value="Arf Nucleotide-binding Site Opener,domain 2"/>
    <property type="match status" value="1"/>
</dbReference>
<feature type="compositionally biased region" description="Basic residues" evidence="1">
    <location>
        <begin position="266"/>
        <end position="275"/>
    </location>
</feature>
<dbReference type="PROSITE" id="PS50190">
    <property type="entry name" value="SEC7"/>
    <property type="match status" value="1"/>
</dbReference>
<feature type="compositionally biased region" description="Basic and acidic residues" evidence="1">
    <location>
        <begin position="437"/>
        <end position="447"/>
    </location>
</feature>
<feature type="compositionally biased region" description="Low complexity" evidence="1">
    <location>
        <begin position="402"/>
        <end position="414"/>
    </location>
</feature>
<evidence type="ECO:0000313" key="3">
    <source>
        <dbReference type="EMBL" id="KIL66278.1"/>
    </source>
</evidence>
<dbReference type="Proteomes" id="UP000054549">
    <property type="component" value="Unassembled WGS sequence"/>
</dbReference>
<feature type="compositionally biased region" description="Polar residues" evidence="1">
    <location>
        <begin position="528"/>
        <end position="552"/>
    </location>
</feature>
<feature type="compositionally biased region" description="Basic and acidic residues" evidence="1">
    <location>
        <begin position="606"/>
        <end position="619"/>
    </location>
</feature>
<dbReference type="SMART" id="SM00222">
    <property type="entry name" value="Sec7"/>
    <property type="match status" value="1"/>
</dbReference>
<dbReference type="HOGENOM" id="CLU_001294_0_0_1"/>